<gene>
    <name evidence="1" type="ORF">C7S18_06840</name>
</gene>
<organism evidence="1 2">
    <name type="scientific">Ahniella affigens</name>
    <dbReference type="NCBI Taxonomy" id="2021234"/>
    <lineage>
        <taxon>Bacteria</taxon>
        <taxon>Pseudomonadati</taxon>
        <taxon>Pseudomonadota</taxon>
        <taxon>Gammaproteobacteria</taxon>
        <taxon>Lysobacterales</taxon>
        <taxon>Rhodanobacteraceae</taxon>
        <taxon>Ahniella</taxon>
    </lineage>
</organism>
<sequence>MSYQLPEALRSFLFITEVDHSNPFGLKIFRRKYRQEPPDFEKHLVCFYQDNYGAYHVAGYSHMTPHGEVFLSGGSCTDGDVIRLMSEKQRATVSEHGGILHHILKYAFVKYADQCKAFFGHCGDARAWEVVMAVGFVPTQHQYLIAHWHQPLAEAEKATLIGQINAIGPF</sequence>
<name>A0A2P1PQ27_9GAMM</name>
<accession>A0A2P1PQ27</accession>
<dbReference type="Proteomes" id="UP000241074">
    <property type="component" value="Chromosome"/>
</dbReference>
<dbReference type="KEGG" id="xba:C7S18_06840"/>
<keyword evidence="2" id="KW-1185">Reference proteome</keyword>
<evidence type="ECO:0000313" key="2">
    <source>
        <dbReference type="Proteomes" id="UP000241074"/>
    </source>
</evidence>
<reference evidence="1 2" key="1">
    <citation type="submission" date="2018-03" db="EMBL/GenBank/DDBJ databases">
        <title>Ahniella affigens gen. nov., sp. nov., a gammaproteobacterium isolated from sandy soil near a stream.</title>
        <authorList>
            <person name="Ko Y."/>
            <person name="Kim J.-H."/>
        </authorList>
    </citation>
    <scope>NUCLEOTIDE SEQUENCE [LARGE SCALE GENOMIC DNA]</scope>
    <source>
        <strain evidence="1 2">D13</strain>
    </source>
</reference>
<reference evidence="1 2" key="2">
    <citation type="submission" date="2018-03" db="EMBL/GenBank/DDBJ databases">
        <authorList>
            <person name="Keele B.F."/>
        </authorList>
    </citation>
    <scope>NUCLEOTIDE SEQUENCE [LARGE SCALE GENOMIC DNA]</scope>
    <source>
        <strain evidence="1 2">D13</strain>
    </source>
</reference>
<protein>
    <submittedName>
        <fullName evidence="1">Uncharacterized protein</fullName>
    </submittedName>
</protein>
<dbReference type="RefSeq" id="WP_106890857.1">
    <property type="nucleotide sequence ID" value="NZ_CP027860.1"/>
</dbReference>
<dbReference type="OrthoDB" id="6197110at2"/>
<dbReference type="AlphaFoldDB" id="A0A2P1PQ27"/>
<dbReference type="EMBL" id="CP027860">
    <property type="protein sequence ID" value="AVP96932.1"/>
    <property type="molecule type" value="Genomic_DNA"/>
</dbReference>
<proteinExistence type="predicted"/>
<evidence type="ECO:0000313" key="1">
    <source>
        <dbReference type="EMBL" id="AVP96932.1"/>
    </source>
</evidence>